<feature type="transmembrane region" description="Helical" evidence="1">
    <location>
        <begin position="12"/>
        <end position="37"/>
    </location>
</feature>
<protein>
    <submittedName>
        <fullName evidence="2">Uncharacterized protein</fullName>
    </submittedName>
</protein>
<feature type="transmembrane region" description="Helical" evidence="1">
    <location>
        <begin position="57"/>
        <end position="77"/>
    </location>
</feature>
<reference evidence="2" key="1">
    <citation type="submission" date="2020-09" db="EMBL/GenBank/DDBJ databases">
        <title>Genome-Enabled Discovery of Anthraquinone Biosynthesis in Senna tora.</title>
        <authorList>
            <person name="Kang S.-H."/>
            <person name="Pandey R.P."/>
            <person name="Lee C.-M."/>
            <person name="Sim J.-S."/>
            <person name="Jeong J.-T."/>
            <person name="Choi B.-S."/>
            <person name="Jung M."/>
            <person name="Ginzburg D."/>
            <person name="Zhao K."/>
            <person name="Won S.Y."/>
            <person name="Oh T.-J."/>
            <person name="Yu Y."/>
            <person name="Kim N.-H."/>
            <person name="Lee O.R."/>
            <person name="Lee T.-H."/>
            <person name="Bashyal P."/>
            <person name="Kim T.-S."/>
            <person name="Lee W.-H."/>
            <person name="Kawkins C."/>
            <person name="Kim C.-K."/>
            <person name="Kim J.S."/>
            <person name="Ahn B.O."/>
            <person name="Rhee S.Y."/>
            <person name="Sohng J.K."/>
        </authorList>
    </citation>
    <scope>NUCLEOTIDE SEQUENCE</scope>
    <source>
        <tissue evidence="2">Leaf</tissue>
    </source>
</reference>
<keyword evidence="3" id="KW-1185">Reference proteome</keyword>
<keyword evidence="1" id="KW-0812">Transmembrane</keyword>
<evidence type="ECO:0000313" key="2">
    <source>
        <dbReference type="EMBL" id="KAF7839479.1"/>
    </source>
</evidence>
<dbReference type="EMBL" id="JAAIUW010000003">
    <property type="protein sequence ID" value="KAF7839479.1"/>
    <property type="molecule type" value="Genomic_DNA"/>
</dbReference>
<comment type="caution">
    <text evidence="2">The sequence shown here is derived from an EMBL/GenBank/DDBJ whole genome shotgun (WGS) entry which is preliminary data.</text>
</comment>
<keyword evidence="1" id="KW-0472">Membrane</keyword>
<evidence type="ECO:0000313" key="3">
    <source>
        <dbReference type="Proteomes" id="UP000634136"/>
    </source>
</evidence>
<sequence>MVSQVKENQERVTIVSLSFLELLGACAGGAGAVSISFQCSSCLVSRRFIFFIDSPVSASVLVLFVVLLAGHDIAIFVEAGDEMREYHSYSFSPLDGCLLE</sequence>
<dbReference type="Proteomes" id="UP000634136">
    <property type="component" value="Unassembled WGS sequence"/>
</dbReference>
<dbReference type="AlphaFoldDB" id="A0A834X8G0"/>
<accession>A0A834X8G0</accession>
<name>A0A834X8G0_9FABA</name>
<gene>
    <name evidence="2" type="ORF">G2W53_007961</name>
</gene>
<evidence type="ECO:0000256" key="1">
    <source>
        <dbReference type="SAM" id="Phobius"/>
    </source>
</evidence>
<organism evidence="2 3">
    <name type="scientific">Senna tora</name>
    <dbReference type="NCBI Taxonomy" id="362788"/>
    <lineage>
        <taxon>Eukaryota</taxon>
        <taxon>Viridiplantae</taxon>
        <taxon>Streptophyta</taxon>
        <taxon>Embryophyta</taxon>
        <taxon>Tracheophyta</taxon>
        <taxon>Spermatophyta</taxon>
        <taxon>Magnoliopsida</taxon>
        <taxon>eudicotyledons</taxon>
        <taxon>Gunneridae</taxon>
        <taxon>Pentapetalae</taxon>
        <taxon>rosids</taxon>
        <taxon>fabids</taxon>
        <taxon>Fabales</taxon>
        <taxon>Fabaceae</taxon>
        <taxon>Caesalpinioideae</taxon>
        <taxon>Cassia clade</taxon>
        <taxon>Senna</taxon>
    </lineage>
</organism>
<proteinExistence type="predicted"/>
<keyword evidence="1" id="KW-1133">Transmembrane helix</keyword>